<dbReference type="GO" id="GO:0043565">
    <property type="term" value="F:sequence-specific DNA binding"/>
    <property type="evidence" value="ECO:0007669"/>
    <property type="project" value="InterPro"/>
</dbReference>
<evidence type="ECO:0000313" key="6">
    <source>
        <dbReference type="Proteomes" id="UP000253410"/>
    </source>
</evidence>
<gene>
    <name evidence="5" type="ORF">DF182_27715</name>
</gene>
<dbReference type="Pfam" id="PF12833">
    <property type="entry name" value="HTH_18"/>
    <property type="match status" value="1"/>
</dbReference>
<comment type="caution">
    <text evidence="5">The sequence shown here is derived from an EMBL/GenBank/DDBJ whole genome shotgun (WGS) entry which is preliminary data.</text>
</comment>
<dbReference type="GO" id="GO:0003700">
    <property type="term" value="F:DNA-binding transcription factor activity"/>
    <property type="evidence" value="ECO:0007669"/>
    <property type="project" value="InterPro"/>
</dbReference>
<name>A0A365XV66_9BACT</name>
<dbReference type="PANTHER" id="PTHR43280:SF32">
    <property type="entry name" value="TRANSCRIPTIONAL REGULATORY PROTEIN"/>
    <property type="match status" value="1"/>
</dbReference>
<dbReference type="EMBL" id="QFFJ01000002">
    <property type="protein sequence ID" value="RBL90256.1"/>
    <property type="molecule type" value="Genomic_DNA"/>
</dbReference>
<evidence type="ECO:0000256" key="2">
    <source>
        <dbReference type="ARBA" id="ARBA00023125"/>
    </source>
</evidence>
<evidence type="ECO:0000313" key="5">
    <source>
        <dbReference type="EMBL" id="RBL90256.1"/>
    </source>
</evidence>
<organism evidence="5 6">
    <name type="scientific">Chitinophaga flava</name>
    <dbReference type="NCBI Taxonomy" id="2259036"/>
    <lineage>
        <taxon>Bacteria</taxon>
        <taxon>Pseudomonadati</taxon>
        <taxon>Bacteroidota</taxon>
        <taxon>Chitinophagia</taxon>
        <taxon>Chitinophagales</taxon>
        <taxon>Chitinophagaceae</taxon>
        <taxon>Chitinophaga</taxon>
    </lineage>
</organism>
<keyword evidence="2" id="KW-0238">DNA-binding</keyword>
<protein>
    <submittedName>
        <fullName evidence="5">AraC family transcriptional regulator</fullName>
    </submittedName>
</protein>
<dbReference type="Proteomes" id="UP000253410">
    <property type="component" value="Unassembled WGS sequence"/>
</dbReference>
<dbReference type="Gene3D" id="1.10.10.60">
    <property type="entry name" value="Homeodomain-like"/>
    <property type="match status" value="1"/>
</dbReference>
<dbReference type="PROSITE" id="PS01124">
    <property type="entry name" value="HTH_ARAC_FAMILY_2"/>
    <property type="match status" value="1"/>
</dbReference>
<dbReference type="SUPFAM" id="SSF51215">
    <property type="entry name" value="Regulatory protein AraC"/>
    <property type="match status" value="1"/>
</dbReference>
<proteinExistence type="predicted"/>
<dbReference type="PANTHER" id="PTHR43280">
    <property type="entry name" value="ARAC-FAMILY TRANSCRIPTIONAL REGULATOR"/>
    <property type="match status" value="1"/>
</dbReference>
<keyword evidence="6" id="KW-1185">Reference proteome</keyword>
<keyword evidence="1" id="KW-0805">Transcription regulation</keyword>
<feature type="domain" description="HTH araC/xylS-type" evidence="4">
    <location>
        <begin position="186"/>
        <end position="284"/>
    </location>
</feature>
<dbReference type="InterPro" id="IPR020449">
    <property type="entry name" value="Tscrpt_reg_AraC-type_HTH"/>
</dbReference>
<dbReference type="InterPro" id="IPR037923">
    <property type="entry name" value="HTH-like"/>
</dbReference>
<dbReference type="PRINTS" id="PR00032">
    <property type="entry name" value="HTHARAC"/>
</dbReference>
<evidence type="ECO:0000256" key="1">
    <source>
        <dbReference type="ARBA" id="ARBA00023015"/>
    </source>
</evidence>
<accession>A0A365XV66</accession>
<dbReference type="RefSeq" id="WP_113619006.1">
    <property type="nucleotide sequence ID" value="NZ_QFFJ01000002.1"/>
</dbReference>
<dbReference type="OrthoDB" id="1096411at2"/>
<dbReference type="InterPro" id="IPR009057">
    <property type="entry name" value="Homeodomain-like_sf"/>
</dbReference>
<dbReference type="SMART" id="SM00342">
    <property type="entry name" value="HTH_ARAC"/>
    <property type="match status" value="1"/>
</dbReference>
<evidence type="ECO:0000256" key="3">
    <source>
        <dbReference type="ARBA" id="ARBA00023163"/>
    </source>
</evidence>
<dbReference type="SUPFAM" id="SSF46689">
    <property type="entry name" value="Homeodomain-like"/>
    <property type="match status" value="1"/>
</dbReference>
<evidence type="ECO:0000259" key="4">
    <source>
        <dbReference type="PROSITE" id="PS01124"/>
    </source>
</evidence>
<dbReference type="AlphaFoldDB" id="A0A365XV66"/>
<sequence>MQKIPVRYINQALQEPGFSGGFSMRALEDFMEKKDMLQELHRHNFYYVLVLKKATGEHSIDFTPYPVKDDTVFFMRPGQIHQLFLKKSSRGYLIHFTEDFYAPAEAAARQVLRRISTRNCFPMEQAQFRRLYQVLEIIHREYTEKQDRYKQAIKSALDIVFLEMLRQEGQQESPDEHQEYMQKRLDELLELIEKHLPEHKQVAFYAAALHLSSYQLNAVTKTLLGKSCSELINDMIILEARRLLLATTNQVNQVAAMLGYEDISYFIRFFRKHTGFSPKSYRNNFR</sequence>
<keyword evidence="3" id="KW-0804">Transcription</keyword>
<dbReference type="InterPro" id="IPR018060">
    <property type="entry name" value="HTH_AraC"/>
</dbReference>
<reference evidence="5 6" key="1">
    <citation type="submission" date="2018-05" db="EMBL/GenBank/DDBJ databases">
        <title>Chitinophaga sp. K3CV102501T nov., isolated from isolated from a monsoon evergreen broad-leaved forest soil.</title>
        <authorList>
            <person name="Lv Y."/>
        </authorList>
    </citation>
    <scope>NUCLEOTIDE SEQUENCE [LARGE SCALE GENOMIC DNA]</scope>
    <source>
        <strain evidence="5 6">GDMCC 1.1325</strain>
    </source>
</reference>